<dbReference type="GO" id="GO:0016787">
    <property type="term" value="F:hydrolase activity"/>
    <property type="evidence" value="ECO:0007669"/>
    <property type="project" value="UniProtKB-KW"/>
</dbReference>
<organism evidence="4 5">
    <name type="scientific">Brachybacterium alimentarium</name>
    <dbReference type="NCBI Taxonomy" id="47845"/>
    <lineage>
        <taxon>Bacteria</taxon>
        <taxon>Bacillati</taxon>
        <taxon>Actinomycetota</taxon>
        <taxon>Actinomycetes</taxon>
        <taxon>Micrococcales</taxon>
        <taxon>Dermabacteraceae</taxon>
        <taxon>Brachybacterium</taxon>
    </lineage>
</organism>
<reference evidence="4 5" key="1">
    <citation type="journal article" date="2017" name="Elife">
        <title>Extensive horizontal gene transfer in cheese-associated bacteria.</title>
        <authorList>
            <person name="Bonham K.S."/>
            <person name="Wolfe B.E."/>
            <person name="Dutton R.J."/>
        </authorList>
    </citation>
    <scope>NUCLEOTIDE SEQUENCE [LARGE SCALE GENOMIC DNA]</scope>
    <source>
        <strain evidence="4 5">341_9</strain>
    </source>
</reference>
<dbReference type="Pfam" id="PF00293">
    <property type="entry name" value="NUDIX"/>
    <property type="match status" value="1"/>
</dbReference>
<sequence length="134" mass="14414">MSLGVSVKAVLQDDAGRVLLGRNPRDEWELLGGRPDPEDSTPQDTLRRELLEEAGIAIDVGPILDSWIYDLGDLGRVCIVTYCAAPANGARLQVSDEHSDLRWFTADEALAAQMPQGYKDSIRAAEALAAPPAG</sequence>
<evidence type="ECO:0000313" key="4">
    <source>
        <dbReference type="EMBL" id="PCC40583.1"/>
    </source>
</evidence>
<accession>A0A2A3YMS4</accession>
<dbReference type="OrthoDB" id="9804442at2"/>
<dbReference type="AlphaFoldDB" id="A0A2A3YMS4"/>
<keyword evidence="5" id="KW-1185">Reference proteome</keyword>
<evidence type="ECO:0000256" key="2">
    <source>
        <dbReference type="ARBA" id="ARBA00022801"/>
    </source>
</evidence>
<evidence type="ECO:0000259" key="3">
    <source>
        <dbReference type="PROSITE" id="PS51462"/>
    </source>
</evidence>
<dbReference type="Proteomes" id="UP000218598">
    <property type="component" value="Unassembled WGS sequence"/>
</dbReference>
<proteinExistence type="predicted"/>
<dbReference type="Gene3D" id="3.90.79.10">
    <property type="entry name" value="Nucleoside Triphosphate Pyrophosphohydrolase"/>
    <property type="match status" value="1"/>
</dbReference>
<dbReference type="EMBL" id="NRGR01000005">
    <property type="protein sequence ID" value="PCC40583.1"/>
    <property type="molecule type" value="Genomic_DNA"/>
</dbReference>
<evidence type="ECO:0000313" key="5">
    <source>
        <dbReference type="Proteomes" id="UP000218598"/>
    </source>
</evidence>
<name>A0A2A3YMS4_9MICO</name>
<feature type="domain" description="Nudix hydrolase" evidence="3">
    <location>
        <begin position="2"/>
        <end position="128"/>
    </location>
</feature>
<keyword evidence="2" id="KW-0378">Hydrolase</keyword>
<dbReference type="SUPFAM" id="SSF55811">
    <property type="entry name" value="Nudix"/>
    <property type="match status" value="1"/>
</dbReference>
<dbReference type="InterPro" id="IPR015797">
    <property type="entry name" value="NUDIX_hydrolase-like_dom_sf"/>
</dbReference>
<dbReference type="PANTHER" id="PTHR43046">
    <property type="entry name" value="GDP-MANNOSE MANNOSYL HYDROLASE"/>
    <property type="match status" value="1"/>
</dbReference>
<gene>
    <name evidence="4" type="ORF">CIK66_02060</name>
</gene>
<comment type="cofactor">
    <cofactor evidence="1">
        <name>Mg(2+)</name>
        <dbReference type="ChEBI" id="CHEBI:18420"/>
    </cofactor>
</comment>
<evidence type="ECO:0000256" key="1">
    <source>
        <dbReference type="ARBA" id="ARBA00001946"/>
    </source>
</evidence>
<comment type="caution">
    <text evidence="4">The sequence shown here is derived from an EMBL/GenBank/DDBJ whole genome shotgun (WGS) entry which is preliminary data.</text>
</comment>
<dbReference type="InterPro" id="IPR000086">
    <property type="entry name" value="NUDIX_hydrolase_dom"/>
</dbReference>
<dbReference type="PROSITE" id="PS51462">
    <property type="entry name" value="NUDIX"/>
    <property type="match status" value="1"/>
</dbReference>
<dbReference type="RefSeq" id="WP_096196368.1">
    <property type="nucleotide sequence ID" value="NZ_JBQQNQ010000010.1"/>
</dbReference>
<protein>
    <recommendedName>
        <fullName evidence="3">Nudix hydrolase domain-containing protein</fullName>
    </recommendedName>
</protein>
<dbReference type="PANTHER" id="PTHR43046:SF14">
    <property type="entry name" value="MUTT_NUDIX FAMILY PROTEIN"/>
    <property type="match status" value="1"/>
</dbReference>